<protein>
    <recommendedName>
        <fullName evidence="2">ELMO domain-containing protein</fullName>
    </recommendedName>
</protein>
<reference evidence="3 4" key="1">
    <citation type="submission" date="2022-07" db="EMBL/GenBank/DDBJ databases">
        <title>Genome-wide signatures of adaptation to extreme environments.</title>
        <authorList>
            <person name="Cho C.H."/>
            <person name="Yoon H.S."/>
        </authorList>
    </citation>
    <scope>NUCLEOTIDE SEQUENCE [LARGE SCALE GENOMIC DNA]</scope>
    <source>
        <strain evidence="3 4">DBV 063 E5</strain>
    </source>
</reference>
<feature type="domain" description="ELMO" evidence="2">
    <location>
        <begin position="137"/>
        <end position="302"/>
    </location>
</feature>
<name>A0AAV9J0W5_CYACA</name>
<dbReference type="InterPro" id="IPR050868">
    <property type="entry name" value="ELMO_domain-containing"/>
</dbReference>
<dbReference type="InterPro" id="IPR006816">
    <property type="entry name" value="ELMO_dom"/>
</dbReference>
<sequence length="336" mass="38529">MRWRELWRTRWRHLRKRLAHWMTGKSELERACSGRVYDAKMRLRVFAALEQSAELHPLLEELVGKSERPPPSPASASIDWDEVAERVLARKHDARTPLRPAAREHVACGLREWREWQLACRQVQQWTRTPFDADNAAHGQALERLWSLLLPGVARYGGRRTKAWTMLGFQGSDPATDFRSMGVFALYQLVYFAESRTMVAQRIVREAGGIDTAADTETPYHYPFALVGIHLSEWVARLLLQARCFERHWLGLAHDDILQRLHDVYSDTFTLFHIAWRSAPSRSLMEFPDMFRAFCAQIERHIRAGVLLSAPRPSRPAKEGEASAASPRQKVQAGGG</sequence>
<accession>A0AAV9J0W5</accession>
<dbReference type="Proteomes" id="UP001301350">
    <property type="component" value="Unassembled WGS sequence"/>
</dbReference>
<evidence type="ECO:0000259" key="2">
    <source>
        <dbReference type="PROSITE" id="PS51335"/>
    </source>
</evidence>
<feature type="region of interest" description="Disordered" evidence="1">
    <location>
        <begin position="311"/>
        <end position="336"/>
    </location>
</feature>
<organism evidence="3 4">
    <name type="scientific">Cyanidium caldarium</name>
    <name type="common">Red alga</name>
    <dbReference type="NCBI Taxonomy" id="2771"/>
    <lineage>
        <taxon>Eukaryota</taxon>
        <taxon>Rhodophyta</taxon>
        <taxon>Bangiophyceae</taxon>
        <taxon>Cyanidiales</taxon>
        <taxon>Cyanidiaceae</taxon>
        <taxon>Cyanidium</taxon>
    </lineage>
</organism>
<dbReference type="PROSITE" id="PS51335">
    <property type="entry name" value="ELMO"/>
    <property type="match status" value="1"/>
</dbReference>
<proteinExistence type="predicted"/>
<comment type="caution">
    <text evidence="3">The sequence shown here is derived from an EMBL/GenBank/DDBJ whole genome shotgun (WGS) entry which is preliminary data.</text>
</comment>
<evidence type="ECO:0000256" key="1">
    <source>
        <dbReference type="SAM" id="MobiDB-lite"/>
    </source>
</evidence>
<evidence type="ECO:0000313" key="4">
    <source>
        <dbReference type="Proteomes" id="UP001301350"/>
    </source>
</evidence>
<dbReference type="PANTHER" id="PTHR12771:SF51">
    <property type="entry name" value="LD01482P"/>
    <property type="match status" value="1"/>
</dbReference>
<gene>
    <name evidence="3" type="ORF">CDCA_CDCA15G3974</name>
</gene>
<dbReference type="PANTHER" id="PTHR12771">
    <property type="entry name" value="ENGULFMENT AND CELL MOTILITY"/>
    <property type="match status" value="1"/>
</dbReference>
<dbReference type="EMBL" id="JANCYW010000015">
    <property type="protein sequence ID" value="KAK4537949.1"/>
    <property type="molecule type" value="Genomic_DNA"/>
</dbReference>
<dbReference type="AlphaFoldDB" id="A0AAV9J0W5"/>
<keyword evidence="4" id="KW-1185">Reference proteome</keyword>
<dbReference type="Pfam" id="PF04727">
    <property type="entry name" value="ELMO_CED12"/>
    <property type="match status" value="1"/>
</dbReference>
<evidence type="ECO:0000313" key="3">
    <source>
        <dbReference type="EMBL" id="KAK4537949.1"/>
    </source>
</evidence>